<sequence>MSLTASIGLLTMFIVDFADLFYIAQLGDSALTAAMGFAATVLYFGTAFHIGLMIATSALASRHIGQGDPAQARRYLTNILILSMMLLVPLAALFFIFAPEILELAGADGAANQAATDYIRIIAPFMPFSVAAMVCSGFLRAHGAARRAMNVTLSMGITNAVLDPIFIFGFDWGMQGAAIASACAAVVSTIFAISPIIRSYGGFSHPSLPAFRADMRPIMAILLPAILTNIATPIGGFISYRFIADYSDDVIAGFAVVGRVVPVAFCLLFSLSGAVGPIIGQNFGALKFDRIRITIKQATLFALAYTLAIWPILYLLNGPIGDAFNLTGEGRHVFWLFAALLTPLFFFNGMLFIGNAACNNLGRPTWSTLMNWLRNTVGLVPFLWLGREYYGLDGIVLGPAFGGIMFGIAGYMVAQYLVSKREQQATLTS</sequence>
<feature type="transmembrane region" description="Helical" evidence="10">
    <location>
        <begin position="332"/>
        <end position="353"/>
    </location>
</feature>
<evidence type="ECO:0000313" key="12">
    <source>
        <dbReference type="Proteomes" id="UP000652427"/>
    </source>
</evidence>
<dbReference type="PANTHER" id="PTHR43298">
    <property type="entry name" value="MULTIDRUG RESISTANCE PROTEIN NORM-RELATED"/>
    <property type="match status" value="1"/>
</dbReference>
<keyword evidence="8 10" id="KW-0472">Membrane</keyword>
<dbReference type="InterPro" id="IPR002528">
    <property type="entry name" value="MATE_fam"/>
</dbReference>
<feature type="transmembrane region" description="Helical" evidence="10">
    <location>
        <begin position="396"/>
        <end position="418"/>
    </location>
</feature>
<dbReference type="InterPro" id="IPR048279">
    <property type="entry name" value="MdtK-like"/>
</dbReference>
<dbReference type="EMBL" id="JABWMH010000003">
    <property type="protein sequence ID" value="NVD28395.1"/>
    <property type="molecule type" value="Genomic_DNA"/>
</dbReference>
<evidence type="ECO:0000256" key="2">
    <source>
        <dbReference type="ARBA" id="ARBA00022448"/>
    </source>
</evidence>
<feature type="transmembrane region" description="Helical" evidence="10">
    <location>
        <begin position="365"/>
        <end position="384"/>
    </location>
</feature>
<gene>
    <name evidence="11" type="ORF">HUO14_10825</name>
</gene>
<dbReference type="InterPro" id="IPR050222">
    <property type="entry name" value="MATE_MdtK"/>
</dbReference>
<evidence type="ECO:0000256" key="9">
    <source>
        <dbReference type="ARBA" id="ARBA00031636"/>
    </source>
</evidence>
<evidence type="ECO:0000256" key="4">
    <source>
        <dbReference type="ARBA" id="ARBA00022475"/>
    </source>
</evidence>
<evidence type="ECO:0000256" key="6">
    <source>
        <dbReference type="ARBA" id="ARBA00022989"/>
    </source>
</evidence>
<keyword evidence="3" id="KW-0050">Antiport</keyword>
<accession>A0ABX2N3V3</accession>
<dbReference type="NCBIfam" id="TIGR00797">
    <property type="entry name" value="matE"/>
    <property type="match status" value="1"/>
</dbReference>
<feature type="transmembrane region" description="Helical" evidence="10">
    <location>
        <begin position="75"/>
        <end position="98"/>
    </location>
</feature>
<feature type="transmembrane region" description="Helical" evidence="10">
    <location>
        <begin position="176"/>
        <end position="197"/>
    </location>
</feature>
<evidence type="ECO:0000256" key="8">
    <source>
        <dbReference type="ARBA" id="ARBA00023136"/>
    </source>
</evidence>
<feature type="transmembrane region" description="Helical" evidence="10">
    <location>
        <begin position="7"/>
        <end position="24"/>
    </location>
</feature>
<dbReference type="PIRSF" id="PIRSF006603">
    <property type="entry name" value="DinF"/>
    <property type="match status" value="1"/>
</dbReference>
<feature type="transmembrane region" description="Helical" evidence="10">
    <location>
        <begin position="151"/>
        <end position="170"/>
    </location>
</feature>
<name>A0ABX2N3V3_9SPHN</name>
<feature type="transmembrane region" description="Helical" evidence="10">
    <location>
        <begin position="118"/>
        <end position="139"/>
    </location>
</feature>
<dbReference type="Proteomes" id="UP000652427">
    <property type="component" value="Unassembled WGS sequence"/>
</dbReference>
<feature type="transmembrane region" description="Helical" evidence="10">
    <location>
        <begin position="260"/>
        <end position="279"/>
    </location>
</feature>
<keyword evidence="12" id="KW-1185">Reference proteome</keyword>
<evidence type="ECO:0000256" key="10">
    <source>
        <dbReference type="SAM" id="Phobius"/>
    </source>
</evidence>
<keyword evidence="6 10" id="KW-1133">Transmembrane helix</keyword>
<dbReference type="Pfam" id="PF01554">
    <property type="entry name" value="MatE"/>
    <property type="match status" value="2"/>
</dbReference>
<keyword evidence="2" id="KW-0813">Transport</keyword>
<evidence type="ECO:0000256" key="1">
    <source>
        <dbReference type="ARBA" id="ARBA00004429"/>
    </source>
</evidence>
<evidence type="ECO:0000256" key="5">
    <source>
        <dbReference type="ARBA" id="ARBA00022692"/>
    </source>
</evidence>
<evidence type="ECO:0000256" key="7">
    <source>
        <dbReference type="ARBA" id="ARBA00023065"/>
    </source>
</evidence>
<dbReference type="PANTHER" id="PTHR43298:SF2">
    <property type="entry name" value="FMN_FAD EXPORTER YEEO-RELATED"/>
    <property type="match status" value="1"/>
</dbReference>
<comment type="caution">
    <text evidence="11">The sequence shown here is derived from an EMBL/GenBank/DDBJ whole genome shotgun (WGS) entry which is preliminary data.</text>
</comment>
<feature type="transmembrane region" description="Helical" evidence="10">
    <location>
        <begin position="30"/>
        <end position="54"/>
    </location>
</feature>
<evidence type="ECO:0000256" key="3">
    <source>
        <dbReference type="ARBA" id="ARBA00022449"/>
    </source>
</evidence>
<proteinExistence type="predicted"/>
<feature type="transmembrane region" description="Helical" evidence="10">
    <location>
        <begin position="218"/>
        <end position="240"/>
    </location>
</feature>
<feature type="transmembrane region" description="Helical" evidence="10">
    <location>
        <begin position="300"/>
        <end position="320"/>
    </location>
</feature>
<organism evidence="11 12">
    <name type="scientific">Parasphingorhabdus flavimaris</name>
    <dbReference type="NCBI Taxonomy" id="266812"/>
    <lineage>
        <taxon>Bacteria</taxon>
        <taxon>Pseudomonadati</taxon>
        <taxon>Pseudomonadota</taxon>
        <taxon>Alphaproteobacteria</taxon>
        <taxon>Sphingomonadales</taxon>
        <taxon>Sphingomonadaceae</taxon>
        <taxon>Parasphingorhabdus</taxon>
    </lineage>
</organism>
<keyword evidence="5 10" id="KW-0812">Transmembrane</keyword>
<evidence type="ECO:0000313" key="11">
    <source>
        <dbReference type="EMBL" id="NVD28395.1"/>
    </source>
</evidence>
<protein>
    <recommendedName>
        <fullName evidence="9">Multidrug-efflux transporter</fullName>
    </recommendedName>
</protein>
<reference evidence="11 12" key="1">
    <citation type="submission" date="2020-06" db="EMBL/GenBank/DDBJ databases">
        <authorList>
            <person name="Kim S.-J."/>
            <person name="Park S.-J."/>
        </authorList>
    </citation>
    <scope>NUCLEOTIDE SEQUENCE [LARGE SCALE GENOMIC DNA]</scope>
    <source>
        <strain evidence="11 12">SW-151</strain>
    </source>
</reference>
<keyword evidence="4" id="KW-1003">Cell membrane</keyword>
<keyword evidence="7" id="KW-0406">Ion transport</keyword>
<comment type="subcellular location">
    <subcellularLocation>
        <location evidence="1">Cell inner membrane</location>
        <topology evidence="1">Multi-pass membrane protein</topology>
    </subcellularLocation>
</comment>